<dbReference type="Gene3D" id="1.10.287.370">
    <property type="match status" value="1"/>
</dbReference>
<evidence type="ECO:0000256" key="3">
    <source>
        <dbReference type="SAM" id="Coils"/>
    </source>
</evidence>
<dbReference type="InterPro" id="IPR009053">
    <property type="entry name" value="Prefoldin"/>
</dbReference>
<keyword evidence="2" id="KW-0143">Chaperone</keyword>
<accession>A0ABP1FRY6</accession>
<sequence>MDKNLRTELQAIKQIQQDIQSNQSAQSRLIQQRSENDMVLKELELASEDAKVYKLIGPTLIKQDPVEAKSNVNKRLEFIQGELSRLDTRLADYQSKAAKRQQQAMTYQQELQKLQQAAATKPAA</sequence>
<dbReference type="Pfam" id="PF01920">
    <property type="entry name" value="Prefoldin_2"/>
    <property type="match status" value="1"/>
</dbReference>
<gene>
    <name evidence="4" type="primary">g5094</name>
    <name evidence="4" type="ORF">VP750_LOCUS4352</name>
</gene>
<organism evidence="4 5">
    <name type="scientific">Coccomyxa viridis</name>
    <dbReference type="NCBI Taxonomy" id="1274662"/>
    <lineage>
        <taxon>Eukaryota</taxon>
        <taxon>Viridiplantae</taxon>
        <taxon>Chlorophyta</taxon>
        <taxon>core chlorophytes</taxon>
        <taxon>Trebouxiophyceae</taxon>
        <taxon>Trebouxiophyceae incertae sedis</taxon>
        <taxon>Coccomyxaceae</taxon>
        <taxon>Coccomyxa</taxon>
    </lineage>
</organism>
<feature type="coiled-coil region" evidence="3">
    <location>
        <begin position="76"/>
        <end position="117"/>
    </location>
</feature>
<proteinExistence type="inferred from homology"/>
<keyword evidence="3" id="KW-0175">Coiled coil</keyword>
<evidence type="ECO:0000313" key="4">
    <source>
        <dbReference type="EMBL" id="CAL5222693.1"/>
    </source>
</evidence>
<evidence type="ECO:0000256" key="2">
    <source>
        <dbReference type="ARBA" id="ARBA00023186"/>
    </source>
</evidence>
<dbReference type="Proteomes" id="UP001497392">
    <property type="component" value="Unassembled WGS sequence"/>
</dbReference>
<dbReference type="PANTHER" id="PTHR21431">
    <property type="entry name" value="PREFOLDIN SUBUNIT 6"/>
    <property type="match status" value="1"/>
</dbReference>
<keyword evidence="5" id="KW-1185">Reference proteome</keyword>
<dbReference type="InterPro" id="IPR002777">
    <property type="entry name" value="PFD_beta-like"/>
</dbReference>
<evidence type="ECO:0000256" key="1">
    <source>
        <dbReference type="ARBA" id="ARBA00008045"/>
    </source>
</evidence>
<evidence type="ECO:0000313" key="5">
    <source>
        <dbReference type="Proteomes" id="UP001497392"/>
    </source>
</evidence>
<name>A0ABP1FRY6_9CHLO</name>
<reference evidence="4 5" key="1">
    <citation type="submission" date="2024-06" db="EMBL/GenBank/DDBJ databases">
        <authorList>
            <person name="Kraege A."/>
            <person name="Thomma B."/>
        </authorList>
    </citation>
    <scope>NUCLEOTIDE SEQUENCE [LARGE SCALE GENOMIC DNA]</scope>
</reference>
<dbReference type="PANTHER" id="PTHR21431:SF0">
    <property type="entry name" value="PREFOLDIN SUBUNIT 6"/>
    <property type="match status" value="1"/>
</dbReference>
<protein>
    <submittedName>
        <fullName evidence="4">G5094 protein</fullName>
    </submittedName>
</protein>
<dbReference type="CDD" id="cd23161">
    <property type="entry name" value="Prefoldin_6"/>
    <property type="match status" value="1"/>
</dbReference>
<comment type="caution">
    <text evidence="4">The sequence shown here is derived from an EMBL/GenBank/DDBJ whole genome shotgun (WGS) entry which is preliminary data.</text>
</comment>
<comment type="similarity">
    <text evidence="1">Belongs to the prefoldin subunit beta family.</text>
</comment>
<dbReference type="EMBL" id="CAXHTA020000007">
    <property type="protein sequence ID" value="CAL5222693.1"/>
    <property type="molecule type" value="Genomic_DNA"/>
</dbReference>
<dbReference type="SUPFAM" id="SSF46579">
    <property type="entry name" value="Prefoldin"/>
    <property type="match status" value="1"/>
</dbReference>